<keyword evidence="6" id="KW-0472">Membrane</keyword>
<dbReference type="EMBL" id="NESN01000001">
    <property type="protein sequence ID" value="PUE55362.1"/>
    <property type="molecule type" value="Genomic_DNA"/>
</dbReference>
<dbReference type="Gene3D" id="1.20.1600.10">
    <property type="entry name" value="Outer membrane efflux proteins (OEP)"/>
    <property type="match status" value="1"/>
</dbReference>
<dbReference type="GO" id="GO:1990281">
    <property type="term" value="C:efflux pump complex"/>
    <property type="evidence" value="ECO:0007669"/>
    <property type="project" value="TreeGrafter"/>
</dbReference>
<dbReference type="GO" id="GO:0015562">
    <property type="term" value="F:efflux transmembrane transporter activity"/>
    <property type="evidence" value="ECO:0007669"/>
    <property type="project" value="InterPro"/>
</dbReference>
<gene>
    <name evidence="8" type="ORF">B9Z37_01970</name>
</gene>
<proteinExistence type="inferred from homology"/>
<comment type="similarity">
    <text evidence="2">Belongs to the outer membrane factor (OMF) (TC 1.B.17) family.</text>
</comment>
<comment type="caution">
    <text evidence="8">The sequence shown here is derived from an EMBL/GenBank/DDBJ whole genome shotgun (WGS) entry which is preliminary data.</text>
</comment>
<accession>A0A315EGY1</accession>
<evidence type="ECO:0000313" key="8">
    <source>
        <dbReference type="EMBL" id="PUE55362.1"/>
    </source>
</evidence>
<evidence type="ECO:0008006" key="10">
    <source>
        <dbReference type="Google" id="ProtNLM"/>
    </source>
</evidence>
<protein>
    <recommendedName>
        <fullName evidence="10">Transporter</fullName>
    </recommendedName>
</protein>
<keyword evidence="3" id="KW-0813">Transport</keyword>
<dbReference type="AlphaFoldDB" id="A0A315EGY1"/>
<dbReference type="Proteomes" id="UP000250790">
    <property type="component" value="Unassembled WGS sequence"/>
</dbReference>
<dbReference type="GO" id="GO:0015288">
    <property type="term" value="F:porin activity"/>
    <property type="evidence" value="ECO:0007669"/>
    <property type="project" value="TreeGrafter"/>
</dbReference>
<organism evidence="8 9">
    <name type="scientific">Limnohabitans parvus II-B4</name>
    <dbReference type="NCBI Taxonomy" id="1293052"/>
    <lineage>
        <taxon>Bacteria</taxon>
        <taxon>Pseudomonadati</taxon>
        <taxon>Pseudomonadota</taxon>
        <taxon>Betaproteobacteria</taxon>
        <taxon>Burkholderiales</taxon>
        <taxon>Comamonadaceae</taxon>
        <taxon>Limnohabitans</taxon>
    </lineage>
</organism>
<evidence type="ECO:0000256" key="3">
    <source>
        <dbReference type="ARBA" id="ARBA00022448"/>
    </source>
</evidence>
<keyword evidence="5" id="KW-0812">Transmembrane</keyword>
<evidence type="ECO:0000256" key="5">
    <source>
        <dbReference type="ARBA" id="ARBA00022692"/>
    </source>
</evidence>
<dbReference type="SUPFAM" id="SSF56954">
    <property type="entry name" value="Outer membrane efflux proteins (OEP)"/>
    <property type="match status" value="1"/>
</dbReference>
<evidence type="ECO:0000256" key="1">
    <source>
        <dbReference type="ARBA" id="ARBA00004442"/>
    </source>
</evidence>
<keyword evidence="4" id="KW-1134">Transmembrane beta strand</keyword>
<dbReference type="InterPro" id="IPR003423">
    <property type="entry name" value="OMP_efflux"/>
</dbReference>
<dbReference type="PANTHER" id="PTHR30026">
    <property type="entry name" value="OUTER MEMBRANE PROTEIN TOLC"/>
    <property type="match status" value="1"/>
</dbReference>
<dbReference type="GO" id="GO:0009279">
    <property type="term" value="C:cell outer membrane"/>
    <property type="evidence" value="ECO:0007669"/>
    <property type="project" value="UniProtKB-SubCell"/>
</dbReference>
<evidence type="ECO:0000256" key="4">
    <source>
        <dbReference type="ARBA" id="ARBA00022452"/>
    </source>
</evidence>
<evidence type="ECO:0000256" key="7">
    <source>
        <dbReference type="ARBA" id="ARBA00023237"/>
    </source>
</evidence>
<dbReference type="InterPro" id="IPR051906">
    <property type="entry name" value="TolC-like"/>
</dbReference>
<evidence type="ECO:0000256" key="2">
    <source>
        <dbReference type="ARBA" id="ARBA00007613"/>
    </source>
</evidence>
<keyword evidence="9" id="KW-1185">Reference proteome</keyword>
<sequence length="439" mass="46793">MKTTQGTTMLHTISSLLTRQIAAHGIHRCAAMTAVAVPMLFATAQAQSQSLEGVIRQALLDYPGIKAVNAGVMGAKADIDRANGALMPTLSLNASANKIKDSDADQKAMATPWLTWSVPLNGRVRADIQRTESAAKVADAKLQVTRDDIALQAAEAWLAVVRGQQMVQLAQQNVAEHNAILGDIQKIVAVDAGRSLDLAQAQVRSDAAQTNLTQRQAELKQAQEKLARFTPDARQSAAFGRYPQLPKAVPADSQQALSAMTSPALAQAQAQFEEAQARVQSAKALHNPTLDLSLGRQHLGAIAGAKTVATATFSLPLYQGGQVDAGVRSAVAQATAAQDTLAETELVVKERVRLAYADLASAQARLSLAAQQRTSGSQLVSGYKEQFRLARRSLLDLLNIQSEYASYQQAEALAQHDVKAAEYRITAALGQLARSYSAQ</sequence>
<evidence type="ECO:0000256" key="6">
    <source>
        <dbReference type="ARBA" id="ARBA00023136"/>
    </source>
</evidence>
<comment type="subcellular location">
    <subcellularLocation>
        <location evidence="1">Cell outer membrane</location>
    </subcellularLocation>
</comment>
<keyword evidence="7" id="KW-0998">Cell outer membrane</keyword>
<evidence type="ECO:0000313" key="9">
    <source>
        <dbReference type="Proteomes" id="UP000250790"/>
    </source>
</evidence>
<name>A0A315EGY1_9BURK</name>
<dbReference type="Pfam" id="PF02321">
    <property type="entry name" value="OEP"/>
    <property type="match status" value="2"/>
</dbReference>
<dbReference type="PANTHER" id="PTHR30026:SF22">
    <property type="entry name" value="OUTER MEMBRANE EFFLUX PROTEIN"/>
    <property type="match status" value="1"/>
</dbReference>
<reference evidence="8 9" key="1">
    <citation type="submission" date="2017-04" db="EMBL/GenBank/DDBJ databases">
        <title>Unexpected and diverse lifestyles within the genus Limnohabitans.</title>
        <authorList>
            <person name="Kasalicky V."/>
            <person name="Mehrshad M."/>
            <person name="Andrei S.-A."/>
            <person name="Salcher M."/>
            <person name="Kratochvilova H."/>
            <person name="Simek K."/>
            <person name="Ghai R."/>
        </authorList>
    </citation>
    <scope>NUCLEOTIDE SEQUENCE [LARGE SCALE GENOMIC DNA]</scope>
    <source>
        <strain evidence="8 9">II-B4</strain>
    </source>
</reference>